<evidence type="ECO:0000313" key="5">
    <source>
        <dbReference type="Proteomes" id="UP000275368"/>
    </source>
</evidence>
<dbReference type="Pfam" id="PF12833">
    <property type="entry name" value="HTH_18"/>
    <property type="match status" value="1"/>
</dbReference>
<dbReference type="PROSITE" id="PS01124">
    <property type="entry name" value="HTH_ARAC_FAMILY_2"/>
    <property type="match status" value="1"/>
</dbReference>
<dbReference type="Gene3D" id="3.40.50.2300">
    <property type="match status" value="1"/>
</dbReference>
<dbReference type="SMART" id="SM00448">
    <property type="entry name" value="REC"/>
    <property type="match status" value="1"/>
</dbReference>
<dbReference type="OrthoDB" id="1769137at2"/>
<gene>
    <name evidence="4" type="ORF">Back11_56050</name>
</gene>
<dbReference type="InterPro" id="IPR009057">
    <property type="entry name" value="Homeodomain-like_sf"/>
</dbReference>
<dbReference type="GO" id="GO:0043565">
    <property type="term" value="F:sequence-specific DNA binding"/>
    <property type="evidence" value="ECO:0007669"/>
    <property type="project" value="InterPro"/>
</dbReference>
<dbReference type="SUPFAM" id="SSF52172">
    <property type="entry name" value="CheY-like"/>
    <property type="match status" value="1"/>
</dbReference>
<evidence type="ECO:0000256" key="1">
    <source>
        <dbReference type="ARBA" id="ARBA00023015"/>
    </source>
</evidence>
<dbReference type="Pfam" id="PF00072">
    <property type="entry name" value="Response_reg"/>
    <property type="match status" value="1"/>
</dbReference>
<sequence length="348" mass="39714">MLRVMIVEDEPLVRRGILSMLPFARFEMELAGEAETAEAALKLIEQTPIDLVFTDISMPGMGGIELLRVLKEKHSHIRSVVLTCHQDFDFLQQALRLGAIDYIVKTQLDDDSVLDLLKRIADQFAQAARDGKREGIAAADTTDHEAFAHRWCALKWFVDKSEYETIMGLSLHGFQTFGFKAILQRAQEQWIISCPSLEELQSLKPLLDSKESMPELKEWIETTRQKARTLLRNTMYSEEVVQSIITSVDMLNDHAGDKLTQTEICKAINMSISYFSKSFKEIVGIPFVAFVQDLNIRRAKALLESTNYPVYQISEQSGFHDEKYFGKIFRQKTGCSPSEYRLLFRGNA</sequence>
<name>A0A3G9IZD3_9BACL</name>
<keyword evidence="3" id="KW-0804">Transcription</keyword>
<dbReference type="PANTHER" id="PTHR43280">
    <property type="entry name" value="ARAC-FAMILY TRANSCRIPTIONAL REGULATOR"/>
    <property type="match status" value="1"/>
</dbReference>
<keyword evidence="1" id="KW-0805">Transcription regulation</keyword>
<dbReference type="Proteomes" id="UP000275368">
    <property type="component" value="Chromosome"/>
</dbReference>
<dbReference type="SMART" id="SM00342">
    <property type="entry name" value="HTH_ARAC"/>
    <property type="match status" value="1"/>
</dbReference>
<dbReference type="InterPro" id="IPR020449">
    <property type="entry name" value="Tscrpt_reg_AraC-type_HTH"/>
</dbReference>
<dbReference type="PROSITE" id="PS50110">
    <property type="entry name" value="RESPONSE_REGULATORY"/>
    <property type="match status" value="1"/>
</dbReference>
<dbReference type="CDD" id="cd17536">
    <property type="entry name" value="REC_YesN-like"/>
    <property type="match status" value="1"/>
</dbReference>
<organism evidence="4 5">
    <name type="scientific">Paenibacillus baekrokdamisoli</name>
    <dbReference type="NCBI Taxonomy" id="1712516"/>
    <lineage>
        <taxon>Bacteria</taxon>
        <taxon>Bacillati</taxon>
        <taxon>Bacillota</taxon>
        <taxon>Bacilli</taxon>
        <taxon>Bacillales</taxon>
        <taxon>Paenibacillaceae</taxon>
        <taxon>Paenibacillus</taxon>
    </lineage>
</organism>
<reference evidence="4 5" key="1">
    <citation type="submission" date="2018-11" db="EMBL/GenBank/DDBJ databases">
        <title>Complete genome sequence of Paenibacillus baekrokdamisoli strain KCTC 33723.</title>
        <authorList>
            <person name="Kang S.W."/>
            <person name="Lee K.C."/>
            <person name="Kim K.K."/>
            <person name="Kim J.S."/>
            <person name="Kim D.S."/>
            <person name="Ko S.H."/>
            <person name="Yang S.H."/>
            <person name="Lee J.S."/>
        </authorList>
    </citation>
    <scope>NUCLEOTIDE SEQUENCE [LARGE SCALE GENOMIC DNA]</scope>
    <source>
        <strain evidence="4 5">KCTC 33723</strain>
    </source>
</reference>
<dbReference type="GO" id="GO:0003700">
    <property type="term" value="F:DNA-binding transcription factor activity"/>
    <property type="evidence" value="ECO:0007669"/>
    <property type="project" value="InterPro"/>
</dbReference>
<keyword evidence="5" id="KW-1185">Reference proteome</keyword>
<dbReference type="SUPFAM" id="SSF46689">
    <property type="entry name" value="Homeodomain-like"/>
    <property type="match status" value="2"/>
</dbReference>
<dbReference type="PRINTS" id="PR00032">
    <property type="entry name" value="HTHARAC"/>
</dbReference>
<evidence type="ECO:0000256" key="3">
    <source>
        <dbReference type="ARBA" id="ARBA00023163"/>
    </source>
</evidence>
<dbReference type="EMBL" id="AP019308">
    <property type="protein sequence ID" value="BBH24260.1"/>
    <property type="molecule type" value="Genomic_DNA"/>
</dbReference>
<protein>
    <submittedName>
        <fullName evidence="4">Uncharacterized protein</fullName>
    </submittedName>
</protein>
<dbReference type="KEGG" id="pbk:Back11_56050"/>
<dbReference type="InterPro" id="IPR018060">
    <property type="entry name" value="HTH_AraC"/>
</dbReference>
<evidence type="ECO:0000256" key="2">
    <source>
        <dbReference type="ARBA" id="ARBA00023125"/>
    </source>
</evidence>
<dbReference type="Gene3D" id="1.10.10.60">
    <property type="entry name" value="Homeodomain-like"/>
    <property type="match status" value="2"/>
</dbReference>
<accession>A0A3G9IZD3</accession>
<dbReference type="GO" id="GO:0000160">
    <property type="term" value="P:phosphorelay signal transduction system"/>
    <property type="evidence" value="ECO:0007669"/>
    <property type="project" value="InterPro"/>
</dbReference>
<dbReference type="AlphaFoldDB" id="A0A3G9IZD3"/>
<keyword evidence="2" id="KW-0238">DNA-binding</keyword>
<proteinExistence type="predicted"/>
<evidence type="ECO:0000313" key="4">
    <source>
        <dbReference type="EMBL" id="BBH24260.1"/>
    </source>
</evidence>
<dbReference type="InterPro" id="IPR011006">
    <property type="entry name" value="CheY-like_superfamily"/>
</dbReference>
<dbReference type="InterPro" id="IPR001789">
    <property type="entry name" value="Sig_transdc_resp-reg_receiver"/>
</dbReference>
<dbReference type="RefSeq" id="WP_125664355.1">
    <property type="nucleotide sequence ID" value="NZ_AP019308.1"/>
</dbReference>
<dbReference type="PANTHER" id="PTHR43280:SF28">
    <property type="entry name" value="HTH-TYPE TRANSCRIPTIONAL ACTIVATOR RHAS"/>
    <property type="match status" value="1"/>
</dbReference>